<comment type="caution">
    <text evidence="6">The sequence shown here is derived from an EMBL/GenBank/DDBJ whole genome shotgun (WGS) entry which is preliminary data.</text>
</comment>
<dbReference type="Proteomes" id="UP000660262">
    <property type="component" value="Unassembled WGS sequence"/>
</dbReference>
<dbReference type="OrthoDB" id="10254973at2759"/>
<dbReference type="PANTHER" id="PTHR45916">
    <property type="entry name" value="STRUCTURAL MAINTENANCE OF CHROMOSOMES PROTEIN 5"/>
    <property type="match status" value="1"/>
</dbReference>
<evidence type="ECO:0000256" key="4">
    <source>
        <dbReference type="SAM" id="Coils"/>
    </source>
</evidence>
<organism evidence="6 7">
    <name type="scientific">Pycnococcus provasolii</name>
    <dbReference type="NCBI Taxonomy" id="41880"/>
    <lineage>
        <taxon>Eukaryota</taxon>
        <taxon>Viridiplantae</taxon>
        <taxon>Chlorophyta</taxon>
        <taxon>Pseudoscourfieldiophyceae</taxon>
        <taxon>Pseudoscourfieldiales</taxon>
        <taxon>Pycnococcaceae</taxon>
        <taxon>Pycnococcus</taxon>
    </lineage>
</organism>
<evidence type="ECO:0000259" key="5">
    <source>
        <dbReference type="Pfam" id="PF02463"/>
    </source>
</evidence>
<dbReference type="PANTHER" id="PTHR45916:SF1">
    <property type="entry name" value="STRUCTURAL MAINTENANCE OF CHROMOSOMES PROTEIN 5"/>
    <property type="match status" value="1"/>
</dbReference>
<dbReference type="GO" id="GO:0005634">
    <property type="term" value="C:nucleus"/>
    <property type="evidence" value="ECO:0007669"/>
    <property type="project" value="TreeGrafter"/>
</dbReference>
<feature type="coiled-coil region" evidence="4">
    <location>
        <begin position="649"/>
        <end position="733"/>
    </location>
</feature>
<evidence type="ECO:0000313" key="6">
    <source>
        <dbReference type="EMBL" id="GHP02268.1"/>
    </source>
</evidence>
<feature type="coiled-coil region" evidence="4">
    <location>
        <begin position="360"/>
        <end position="387"/>
    </location>
</feature>
<proteinExistence type="inferred from homology"/>
<keyword evidence="3 4" id="KW-0175">Coiled coil</keyword>
<dbReference type="GO" id="GO:0051276">
    <property type="term" value="P:chromosome organization"/>
    <property type="evidence" value="ECO:0007669"/>
    <property type="project" value="UniProtKB-ARBA"/>
</dbReference>
<dbReference type="GO" id="GO:0003697">
    <property type="term" value="F:single-stranded DNA binding"/>
    <property type="evidence" value="ECO:0007669"/>
    <property type="project" value="TreeGrafter"/>
</dbReference>
<dbReference type="GO" id="GO:0030915">
    <property type="term" value="C:Smc5-Smc6 complex"/>
    <property type="evidence" value="ECO:0007669"/>
    <property type="project" value="TreeGrafter"/>
</dbReference>
<evidence type="ECO:0000313" key="7">
    <source>
        <dbReference type="Proteomes" id="UP000660262"/>
    </source>
</evidence>
<protein>
    <recommendedName>
        <fullName evidence="2">Structural maintenance of chromosomes protein 5</fullName>
    </recommendedName>
</protein>
<feature type="coiled-coil region" evidence="4">
    <location>
        <begin position="782"/>
        <end position="816"/>
    </location>
</feature>
<accession>A0A830H6L6</accession>
<evidence type="ECO:0000256" key="1">
    <source>
        <dbReference type="ARBA" id="ARBA00010171"/>
    </source>
</evidence>
<dbReference type="Gene3D" id="1.10.287.1490">
    <property type="match status" value="1"/>
</dbReference>
<dbReference type="GO" id="GO:0000724">
    <property type="term" value="P:double-strand break repair via homologous recombination"/>
    <property type="evidence" value="ECO:0007669"/>
    <property type="project" value="TreeGrafter"/>
</dbReference>
<dbReference type="Pfam" id="PF02463">
    <property type="entry name" value="SMC_N"/>
    <property type="match status" value="1"/>
</dbReference>
<comment type="similarity">
    <text evidence="1">Belongs to the SMC family. SMC5 subfamily.</text>
</comment>
<dbReference type="InterPro" id="IPR027417">
    <property type="entry name" value="P-loop_NTPase"/>
</dbReference>
<gene>
    <name evidence="6" type="ORF">PPROV_000102600</name>
</gene>
<dbReference type="Gene3D" id="3.40.50.300">
    <property type="entry name" value="P-loop containing nucleotide triphosphate hydrolases"/>
    <property type="match status" value="2"/>
</dbReference>
<reference evidence="6" key="1">
    <citation type="submission" date="2020-10" db="EMBL/GenBank/DDBJ databases">
        <title>Unveiling of a novel bifunctional photoreceptor, Dualchrome1, isolated from a cosmopolitan green alga.</title>
        <authorList>
            <person name="Suzuki S."/>
            <person name="Kawachi M."/>
        </authorList>
    </citation>
    <scope>NUCLEOTIDE SEQUENCE</scope>
    <source>
        <strain evidence="6">NIES 2893</strain>
    </source>
</reference>
<dbReference type="EMBL" id="BNJQ01000003">
    <property type="protein sequence ID" value="GHP02268.1"/>
    <property type="molecule type" value="Genomic_DNA"/>
</dbReference>
<sequence length="1096" mass="123728">MASARSTKHARDAALASLLPGGGVGSSKRARLEGGGGDYAGLDERSSARKGTVLRVEMRNFMTYAHVVVEPGLRLNLILGPNGTGKSSLVCALCVGLAGHTKLLGRADKISDYVKRGEEFGSVKITLASGEGEAPVTVFRKIKRDNSSEWKVNGSPCSKEKVEKLTKEYAVQLDNLCAFLPQDRVVMFAHLKPVELLVETQKAIGDTTLYDSHQNLIQLRDGLRGLETKVEKHANLLDTKKEQNKSVERDVTKFKEREELRANAAKMATKLPWLKYEEAKAEYIETKDKAKQGKEALKAQKAALDKAQEPVKALEDDKVEGKKKLQKIDKDAAKAAHDITTFTDKVNSLAAKHDQQMSTIESLHDQWAQSEKEKNDLREKIAKIEAEYATAPKEAPPELLAQRDELHDKYKKADLEQREIQHKEYELIERSEGIRKPLESIKDKLKKLTSVRSARLNALYARQPQLRQVVDWIEANRATFKKRVYGPILCEVDVPNSQHAKMLEQHAPGFLWGSFVTTDEEDRNRIISANNVQKLSVLNYMDDPTKEIQYRSGKAANFAHLGVTNTLDAVFEAAPIIKHVLCDHARLNDTYLVKSNDDVERIFKETNINVLWTNDSQHMQHKSRYNKNAVSIRVVPLRPCRLFQTQGNASTNKAEKDALTSQMQKHEQELQKLEKERETLQSKQTKIESERIKPLSDAKNKIAKEISDINKRAVKMKVALDRWREELSQLEKAEPLNVRMSKERKMLDNLLASRVKAVTSVTEAIQRRREVMHKECMLRLELAELEVREDALKTELAEYQKEYNEATQLSEQLNQIMVIARQKLADTKATAEQETGSITPELEEYFSTLSANYDELEAQVQAARERADRILCPNPNILDDYNRRCAEISQLEKTLHGDREELATGQAKIDSEKEAWLPRLRELVSNVNSGFGQAFASIGCAGEVRLVEAGEEYDRYSIEIRVKFRDEEELQVLCATRQSGGERSVSTILYLLALTSLTNGLGFRVCDEINQGMDPNNERKVFGLLVQSMTRPGTPQSFLLTPKLLPDLEYTDEVTVLNIFNGPYVKQVADGWSQEAFWRRRAMTGAAGAADPIAVL</sequence>
<feature type="domain" description="RecF/RecN/SMC N-terminal" evidence="5">
    <location>
        <begin position="54"/>
        <end position="1028"/>
    </location>
</feature>
<dbReference type="AlphaFoldDB" id="A0A830H6L6"/>
<evidence type="ECO:0000256" key="3">
    <source>
        <dbReference type="ARBA" id="ARBA00023054"/>
    </source>
</evidence>
<keyword evidence="7" id="KW-1185">Reference proteome</keyword>
<dbReference type="SUPFAM" id="SSF52540">
    <property type="entry name" value="P-loop containing nucleoside triphosphate hydrolases"/>
    <property type="match status" value="1"/>
</dbReference>
<dbReference type="InterPro" id="IPR003395">
    <property type="entry name" value="RecF/RecN/SMC_N"/>
</dbReference>
<feature type="coiled-coil region" evidence="4">
    <location>
        <begin position="223"/>
        <end position="331"/>
    </location>
</feature>
<name>A0A830H6L6_9CHLO</name>
<evidence type="ECO:0000256" key="2">
    <source>
        <dbReference type="ARBA" id="ARBA00018687"/>
    </source>
</evidence>